<organism evidence="1 2">
    <name type="scientific">Araneus ventricosus</name>
    <name type="common">Orbweaver spider</name>
    <name type="synonym">Epeira ventricosa</name>
    <dbReference type="NCBI Taxonomy" id="182803"/>
    <lineage>
        <taxon>Eukaryota</taxon>
        <taxon>Metazoa</taxon>
        <taxon>Ecdysozoa</taxon>
        <taxon>Arthropoda</taxon>
        <taxon>Chelicerata</taxon>
        <taxon>Arachnida</taxon>
        <taxon>Araneae</taxon>
        <taxon>Araneomorphae</taxon>
        <taxon>Entelegynae</taxon>
        <taxon>Araneoidea</taxon>
        <taxon>Araneidae</taxon>
        <taxon>Araneus</taxon>
    </lineage>
</organism>
<dbReference type="EMBL" id="BGPR01133614">
    <property type="protein sequence ID" value="GBN51676.1"/>
    <property type="molecule type" value="Genomic_DNA"/>
</dbReference>
<gene>
    <name evidence="1" type="ORF">AVEN_4851_1</name>
</gene>
<keyword evidence="2" id="KW-1185">Reference proteome</keyword>
<reference evidence="1 2" key="1">
    <citation type="journal article" date="2019" name="Sci. Rep.">
        <title>Orb-weaving spider Araneus ventricosus genome elucidates the spidroin gene catalogue.</title>
        <authorList>
            <person name="Kono N."/>
            <person name="Nakamura H."/>
            <person name="Ohtoshi R."/>
            <person name="Moran D.A.P."/>
            <person name="Shinohara A."/>
            <person name="Yoshida Y."/>
            <person name="Fujiwara M."/>
            <person name="Mori M."/>
            <person name="Tomita M."/>
            <person name="Arakawa K."/>
        </authorList>
    </citation>
    <scope>NUCLEOTIDE SEQUENCE [LARGE SCALE GENOMIC DNA]</scope>
</reference>
<comment type="caution">
    <text evidence="1">The sequence shown here is derived from an EMBL/GenBank/DDBJ whole genome shotgun (WGS) entry which is preliminary data.</text>
</comment>
<name>A0A4Y2PNK3_ARAVE</name>
<protein>
    <submittedName>
        <fullName evidence="1">Uncharacterized protein</fullName>
    </submittedName>
</protein>
<dbReference type="AlphaFoldDB" id="A0A4Y2PNK3"/>
<accession>A0A4Y2PNK3</accession>
<proteinExistence type="predicted"/>
<evidence type="ECO:0000313" key="1">
    <source>
        <dbReference type="EMBL" id="GBN51676.1"/>
    </source>
</evidence>
<dbReference type="Proteomes" id="UP000499080">
    <property type="component" value="Unassembled WGS sequence"/>
</dbReference>
<evidence type="ECO:0000313" key="2">
    <source>
        <dbReference type="Proteomes" id="UP000499080"/>
    </source>
</evidence>
<sequence length="99" mass="11354">MNKNHIPWFSSVVSTSLFESTRRLFWDVAWFSSVVLTSLLDATRRLFWDAPRNPQLRSGDEDDIRPEPAFPSPNYHGTPVTLNGEFSCIENSSTSIRSY</sequence>